<accession>X1G1Y6</accession>
<proteinExistence type="predicted"/>
<dbReference type="AlphaFoldDB" id="X1G1Y6"/>
<comment type="caution">
    <text evidence="1">The sequence shown here is derived from an EMBL/GenBank/DDBJ whole genome shotgun (WGS) entry which is preliminary data.</text>
</comment>
<name>X1G1Y6_9ZZZZ</name>
<reference evidence="1" key="1">
    <citation type="journal article" date="2014" name="Front. Microbiol.">
        <title>High frequency of phylogenetically diverse reductive dehalogenase-homologous genes in deep subseafloor sedimentary metagenomes.</title>
        <authorList>
            <person name="Kawai M."/>
            <person name="Futagami T."/>
            <person name="Toyoda A."/>
            <person name="Takaki Y."/>
            <person name="Nishi S."/>
            <person name="Hori S."/>
            <person name="Arai W."/>
            <person name="Tsubouchi T."/>
            <person name="Morono Y."/>
            <person name="Uchiyama I."/>
            <person name="Ito T."/>
            <person name="Fujiyama A."/>
            <person name="Inagaki F."/>
            <person name="Takami H."/>
        </authorList>
    </citation>
    <scope>NUCLEOTIDE SEQUENCE</scope>
    <source>
        <strain evidence="1">Expedition CK06-06</strain>
    </source>
</reference>
<sequence length="65" mass="7667">MNLEERQKILANYKHIFDNEKKYYGKNITGSSGDYDLESESFFRKANLKFKKNLGDVKNNISLLF</sequence>
<organism evidence="1">
    <name type="scientific">marine sediment metagenome</name>
    <dbReference type="NCBI Taxonomy" id="412755"/>
    <lineage>
        <taxon>unclassified sequences</taxon>
        <taxon>metagenomes</taxon>
        <taxon>ecological metagenomes</taxon>
    </lineage>
</organism>
<dbReference type="EMBL" id="BARU01018051">
    <property type="protein sequence ID" value="GAH51916.1"/>
    <property type="molecule type" value="Genomic_DNA"/>
</dbReference>
<gene>
    <name evidence="1" type="ORF">S03H2_29875</name>
</gene>
<protein>
    <submittedName>
        <fullName evidence="1">Uncharacterized protein</fullName>
    </submittedName>
</protein>
<evidence type="ECO:0000313" key="1">
    <source>
        <dbReference type="EMBL" id="GAH51916.1"/>
    </source>
</evidence>